<proteinExistence type="predicted"/>
<feature type="region of interest" description="Disordered" evidence="1">
    <location>
        <begin position="96"/>
        <end position="117"/>
    </location>
</feature>
<feature type="compositionally biased region" description="Basic and acidic residues" evidence="1">
    <location>
        <begin position="286"/>
        <end position="295"/>
    </location>
</feature>
<organism evidence="2">
    <name type="scientific">Neobodo designis</name>
    <name type="common">Flagellated protozoan</name>
    <name type="synonym">Bodo designis</name>
    <dbReference type="NCBI Taxonomy" id="312471"/>
    <lineage>
        <taxon>Eukaryota</taxon>
        <taxon>Discoba</taxon>
        <taxon>Euglenozoa</taxon>
        <taxon>Kinetoplastea</taxon>
        <taxon>Metakinetoplastina</taxon>
        <taxon>Neobodonida</taxon>
        <taxon>Neobodo</taxon>
    </lineage>
</organism>
<dbReference type="EMBL" id="HBGF01048583">
    <property type="protein sequence ID" value="CAD9150332.1"/>
    <property type="molecule type" value="Transcribed_RNA"/>
</dbReference>
<evidence type="ECO:0008006" key="3">
    <source>
        <dbReference type="Google" id="ProtNLM"/>
    </source>
</evidence>
<dbReference type="InterPro" id="IPR035896">
    <property type="entry name" value="AN1-like_Znf"/>
</dbReference>
<feature type="region of interest" description="Disordered" evidence="1">
    <location>
        <begin position="283"/>
        <end position="312"/>
    </location>
</feature>
<dbReference type="AlphaFoldDB" id="A0A7S1QXF2"/>
<protein>
    <recommendedName>
        <fullName evidence="3">AN1-type domain-containing protein</fullName>
    </recommendedName>
</protein>
<name>A0A7S1QXF2_NEODS</name>
<evidence type="ECO:0000256" key="1">
    <source>
        <dbReference type="SAM" id="MobiDB-lite"/>
    </source>
</evidence>
<evidence type="ECO:0000313" key="2">
    <source>
        <dbReference type="EMBL" id="CAD9150332.1"/>
    </source>
</evidence>
<sequence length="483" mass="49840">MTDIDGSTGGRCAAAGCDRYTFLLYRCDACDVAFCDAHAGDHAPCRGGSRQVDPPTSGPAPTCEVCGPVDATALVKCETCGATVCITHRFHNETHKRGDAAAQRTPETSAPDGDVPKRVLGESKGARLQLGPIGARGSAEGLHAPVHAALAVLDTHSATLSATRFVVLPPQWVVGRLLDTVCDLSATDAGKVALGGVSSDLRVTHTASSDEGKLGVVRAGVDAESKAPVFTPLDLSATLAAAIPREALLIIGAVPQLANLQPDVRDEVRKRLQRVDPLAFFSQKTGKAEERKPAEETGAPQPPPKSESVQPTVPVIDDSATPFPALVATPFGASKLKALAAKEAGASSVVVAVYILDLPTASPAAKQIAAAAKRGLRAACVRLNVNWSVGRALDVILSAFPQPPPLGSGDDRLRLVHLRQPAVVDNSTTVAAMFKNGDAVLVSPGGVVPASVLAEARQAVAQQAASALPQATKLKMQKDCVVA</sequence>
<gene>
    <name evidence="2" type="ORF">NDES1114_LOCUS32466</name>
</gene>
<dbReference type="SUPFAM" id="SSF118310">
    <property type="entry name" value="AN1-like Zinc finger"/>
    <property type="match status" value="1"/>
</dbReference>
<reference evidence="2" key="1">
    <citation type="submission" date="2021-01" db="EMBL/GenBank/DDBJ databases">
        <authorList>
            <person name="Corre E."/>
            <person name="Pelletier E."/>
            <person name="Niang G."/>
            <person name="Scheremetjew M."/>
            <person name="Finn R."/>
            <person name="Kale V."/>
            <person name="Holt S."/>
            <person name="Cochrane G."/>
            <person name="Meng A."/>
            <person name="Brown T."/>
            <person name="Cohen L."/>
        </authorList>
    </citation>
    <scope>NUCLEOTIDE SEQUENCE</scope>
    <source>
        <strain evidence="2">CCAP 1951/1</strain>
    </source>
</reference>
<accession>A0A7S1QXF2</accession>